<sequence>MEQKYIFVLLIYHFKEVSTHGQKNRYTSNKLI</sequence>
<name>A0A1N6Z0I7_9BACI</name>
<organism evidence="1 2">
    <name type="scientific">Domibacillus enclensis</name>
    <dbReference type="NCBI Taxonomy" id="1017273"/>
    <lineage>
        <taxon>Bacteria</taxon>
        <taxon>Bacillati</taxon>
        <taxon>Bacillota</taxon>
        <taxon>Bacilli</taxon>
        <taxon>Bacillales</taxon>
        <taxon>Bacillaceae</taxon>
        <taxon>Domibacillus</taxon>
    </lineage>
</organism>
<dbReference type="STRING" id="1017273.SAMN05443094_10649"/>
<accession>A0A1N6Z0I7</accession>
<reference evidence="1 2" key="1">
    <citation type="submission" date="2017-01" db="EMBL/GenBank/DDBJ databases">
        <authorList>
            <person name="Mah S.A."/>
            <person name="Swanson W.J."/>
            <person name="Moy G.W."/>
            <person name="Vacquier V.D."/>
        </authorList>
    </citation>
    <scope>NUCLEOTIDE SEQUENCE [LARGE SCALE GENOMIC DNA]</scope>
    <source>
        <strain evidence="1 2">NIO-1016</strain>
    </source>
</reference>
<dbReference type="EMBL" id="FTLX01000006">
    <property type="protein sequence ID" value="SIR20241.1"/>
    <property type="molecule type" value="Genomic_DNA"/>
</dbReference>
<protein>
    <submittedName>
        <fullName evidence="1">Uncharacterized protein</fullName>
    </submittedName>
</protein>
<evidence type="ECO:0000313" key="2">
    <source>
        <dbReference type="Proteomes" id="UP000186385"/>
    </source>
</evidence>
<evidence type="ECO:0000313" key="1">
    <source>
        <dbReference type="EMBL" id="SIR20241.1"/>
    </source>
</evidence>
<gene>
    <name evidence="1" type="ORF">SAMN05443094_10649</name>
</gene>
<proteinExistence type="predicted"/>
<dbReference type="Proteomes" id="UP000186385">
    <property type="component" value="Unassembled WGS sequence"/>
</dbReference>
<dbReference type="AlphaFoldDB" id="A0A1N6Z0I7"/>